<proteinExistence type="predicted"/>
<evidence type="ECO:0000259" key="6">
    <source>
        <dbReference type="PROSITE" id="PS51462"/>
    </source>
</evidence>
<dbReference type="GeneID" id="43583749"/>
<accession>A0A5E8C3E2</accession>
<dbReference type="GO" id="GO:0034431">
    <property type="term" value="F:bis(5'-adenosyl)-hexaphosphatase activity"/>
    <property type="evidence" value="ECO:0007669"/>
    <property type="project" value="TreeGrafter"/>
</dbReference>
<dbReference type="EMBL" id="CABVLU010000004">
    <property type="protein sequence ID" value="VVT56288.1"/>
    <property type="molecule type" value="Genomic_DNA"/>
</dbReference>
<dbReference type="AlphaFoldDB" id="A0A5E8C3E2"/>
<dbReference type="GO" id="GO:0005737">
    <property type="term" value="C:cytoplasm"/>
    <property type="evidence" value="ECO:0007669"/>
    <property type="project" value="TreeGrafter"/>
</dbReference>
<evidence type="ECO:0000256" key="2">
    <source>
        <dbReference type="ARBA" id="ARBA00022723"/>
    </source>
</evidence>
<dbReference type="SUPFAM" id="SSF55811">
    <property type="entry name" value="Nudix"/>
    <property type="match status" value="1"/>
</dbReference>
<name>A0A5E8C3E2_9ASCO</name>
<dbReference type="Gene3D" id="3.90.79.10">
    <property type="entry name" value="Nucleoside Triphosphate Pyrophosphohydrolase"/>
    <property type="match status" value="1"/>
</dbReference>
<evidence type="ECO:0000256" key="5">
    <source>
        <dbReference type="SAM" id="MobiDB-lite"/>
    </source>
</evidence>
<dbReference type="Proteomes" id="UP000398389">
    <property type="component" value="Unassembled WGS sequence"/>
</dbReference>
<dbReference type="GO" id="GO:0071543">
    <property type="term" value="P:diphosphoinositol polyphosphate metabolic process"/>
    <property type="evidence" value="ECO:0007669"/>
    <property type="project" value="TreeGrafter"/>
</dbReference>
<feature type="domain" description="Nudix hydrolase" evidence="6">
    <location>
        <begin position="31"/>
        <end position="172"/>
    </location>
</feature>
<organism evidence="7 8">
    <name type="scientific">Magnusiomyces paraingens</name>
    <dbReference type="NCBI Taxonomy" id="2606893"/>
    <lineage>
        <taxon>Eukaryota</taxon>
        <taxon>Fungi</taxon>
        <taxon>Dikarya</taxon>
        <taxon>Ascomycota</taxon>
        <taxon>Saccharomycotina</taxon>
        <taxon>Dipodascomycetes</taxon>
        <taxon>Dipodascales</taxon>
        <taxon>Dipodascaceae</taxon>
        <taxon>Magnusiomyces</taxon>
    </lineage>
</organism>
<keyword evidence="4" id="KW-0460">Magnesium</keyword>
<dbReference type="PROSITE" id="PS51462">
    <property type="entry name" value="NUDIX"/>
    <property type="match status" value="1"/>
</dbReference>
<dbReference type="GO" id="GO:0000298">
    <property type="term" value="F:endopolyphosphatase activity"/>
    <property type="evidence" value="ECO:0007669"/>
    <property type="project" value="TreeGrafter"/>
</dbReference>
<dbReference type="PANTHER" id="PTHR12629:SF0">
    <property type="entry name" value="DIPHOSPHOINOSITOL-POLYPHOSPHATE DIPHOSPHATASE"/>
    <property type="match status" value="1"/>
</dbReference>
<evidence type="ECO:0000256" key="1">
    <source>
        <dbReference type="ARBA" id="ARBA00001946"/>
    </source>
</evidence>
<keyword evidence="3" id="KW-0378">Hydrolase</keyword>
<dbReference type="GO" id="GO:0005634">
    <property type="term" value="C:nucleus"/>
    <property type="evidence" value="ECO:0007669"/>
    <property type="project" value="TreeGrafter"/>
</dbReference>
<sequence length="179" mass="20105">MSEPTPESNHNFKKTTTAREGRENQVYSEKGARVVAGTVIVDSANKKVLLVSSTSHRDKFILPKGGVEKDEINDYAATALRETWEEAGVTGTLGIKLGPPILKLITHPKILAELPEPKAFPYTEFHFYELEFGKLEPVWPEGDKRDRVWADPEEAVRLLTKSDRPEMVEALERSSLFKA</sequence>
<dbReference type="GO" id="GO:0034432">
    <property type="term" value="F:bis(5'-adenosyl)-pentaphosphatase activity"/>
    <property type="evidence" value="ECO:0007669"/>
    <property type="project" value="TreeGrafter"/>
</dbReference>
<dbReference type="InterPro" id="IPR047198">
    <property type="entry name" value="DDP-like_NUDIX"/>
</dbReference>
<dbReference type="GO" id="GO:1901909">
    <property type="term" value="P:diadenosine hexaphosphate catabolic process"/>
    <property type="evidence" value="ECO:0007669"/>
    <property type="project" value="TreeGrafter"/>
</dbReference>
<feature type="region of interest" description="Disordered" evidence="5">
    <location>
        <begin position="1"/>
        <end position="26"/>
    </location>
</feature>
<keyword evidence="2" id="KW-0479">Metal-binding</keyword>
<dbReference type="GO" id="GO:0008486">
    <property type="term" value="F:diphosphoinositol-polyphosphate diphosphatase activity"/>
    <property type="evidence" value="ECO:0007669"/>
    <property type="project" value="TreeGrafter"/>
</dbReference>
<evidence type="ECO:0000313" key="7">
    <source>
        <dbReference type="EMBL" id="VVT56288.1"/>
    </source>
</evidence>
<evidence type="ECO:0000256" key="3">
    <source>
        <dbReference type="ARBA" id="ARBA00022801"/>
    </source>
</evidence>
<dbReference type="Pfam" id="PF00293">
    <property type="entry name" value="NUDIX"/>
    <property type="match status" value="1"/>
</dbReference>
<dbReference type="PANTHER" id="PTHR12629">
    <property type="entry name" value="DIPHOSPHOINOSITOL POLYPHOSPHATE PHOSPHOHYDROLASE"/>
    <property type="match status" value="1"/>
</dbReference>
<keyword evidence="8" id="KW-1185">Reference proteome</keyword>
<gene>
    <name evidence="7" type="ORF">SAPINGB_P004934</name>
</gene>
<evidence type="ECO:0000256" key="4">
    <source>
        <dbReference type="ARBA" id="ARBA00022842"/>
    </source>
</evidence>
<dbReference type="GO" id="GO:1901911">
    <property type="term" value="P:adenosine 5'-(hexahydrogen pentaphosphate) catabolic process"/>
    <property type="evidence" value="ECO:0007669"/>
    <property type="project" value="TreeGrafter"/>
</dbReference>
<reference evidence="7 8" key="1">
    <citation type="submission" date="2019-09" db="EMBL/GenBank/DDBJ databases">
        <authorList>
            <person name="Brejova B."/>
        </authorList>
    </citation>
    <scope>NUCLEOTIDE SEQUENCE [LARGE SCALE GENOMIC DNA]</scope>
</reference>
<dbReference type="GO" id="GO:0046872">
    <property type="term" value="F:metal ion binding"/>
    <property type="evidence" value="ECO:0007669"/>
    <property type="project" value="UniProtKB-KW"/>
</dbReference>
<dbReference type="CDD" id="cd04666">
    <property type="entry name" value="NUDIX_DIPP2_like_Nudt4"/>
    <property type="match status" value="1"/>
</dbReference>
<dbReference type="OrthoDB" id="2011998at2759"/>
<dbReference type="GO" id="GO:1901907">
    <property type="term" value="P:diadenosine pentaphosphate catabolic process"/>
    <property type="evidence" value="ECO:0007669"/>
    <property type="project" value="TreeGrafter"/>
</dbReference>
<protein>
    <recommendedName>
        <fullName evidence="6">Nudix hydrolase domain-containing protein</fullName>
    </recommendedName>
</protein>
<dbReference type="InterPro" id="IPR015797">
    <property type="entry name" value="NUDIX_hydrolase-like_dom_sf"/>
</dbReference>
<evidence type="ECO:0000313" key="8">
    <source>
        <dbReference type="Proteomes" id="UP000398389"/>
    </source>
</evidence>
<dbReference type="RefSeq" id="XP_031855540.1">
    <property type="nucleotide sequence ID" value="XM_031999649.1"/>
</dbReference>
<comment type="cofactor">
    <cofactor evidence="1">
        <name>Mg(2+)</name>
        <dbReference type="ChEBI" id="CHEBI:18420"/>
    </cofactor>
</comment>
<dbReference type="InterPro" id="IPR000086">
    <property type="entry name" value="NUDIX_hydrolase_dom"/>
</dbReference>